<dbReference type="SUPFAM" id="SSF54001">
    <property type="entry name" value="Cysteine proteinases"/>
    <property type="match status" value="1"/>
</dbReference>
<sequence>MSRSEVNVTQMIEKKHQKNILRNIWRNDENCQEENNDSAVFENCLTGISTNVSAIELNKEFHENADDVNNQKKNPLEAEKDRENTEEEDQRSLDLGKLCDIDGDDTDYFDSEDEHWETLKRQQIDTEYCPRCLRHHHRSVTMGKEQILSCYSEFKSPVFTPAVEMFAKENNFEIRDVYGDGNCLFRAVADQFMINGCPGHTEISLREIAIKHLDENPAKYGEHASSFLAGETWGDYLNRMKKSGEWGDHIMLQALADAFLLHINIYDVVYNDVRRTDVIANLHKDVFIKVPIFLGHYGESHYFSLRPLQWMAELPYKAQLYRLISICIDKPLEERTRFLDSKVAQMTQGHFPESSLVDSVQFSLQCISCRKDAKTEETATKIDFEYIFKPFSGEILQLYQTEDSKKALIEDEQYIDPLSGIPVCHLTFIMKHVLPMKMFITHSTTTTTLYGRGNMLYHFLGDFANDTIVTLRDLSPSQKMKYSFIDPKAAKIRKKVVFKNDLLATHMEIDKTITDMAGKTCAYVDCSGTQPGYCRLRLPSTSLIDEDDNTFKHGANIYLKHCTVPSGMHSQLKIKSWETLRHIGVFCPSFPFLRRWTKSAKKFNFPSKVLIDSIKRTGCTLIPKSHPNSSLPDIEWQFNFSMAEFLIFGSLSLAQKHGFYVLKALLDNMIQYLPFKPKHLNNVYLTVCEEMPSGAWETNFGGCVLYVLDVLLACLKARFLPHYFIPERNLIDCYREDDINTLITNVEYIRLFPVYTIQIIAEKYGFTFGPNLIKCVLSNVENFVSTRSFHEAFNEIFLPLVKSTAKILAKMGYYSTSYDIVEEAFEQSLMLPVNELRQTNESFHDFFVRALIEIKQRSSRMRLAEIYDKRTGSKLSDAMKKPVLSLQTCLEWTVDQRLDWLEVPLKAYGNLTAISNFLYECSQKEHGRRNKLLAELTIKMGIHCIKEALKQESFELHNIEESSLKAEINAETQVVKRRLIQYYMQLFLVSRMDFCVAPLADYMDDIVDLCKDFPEMSGIVSDMFGFINQPDKSQQYSRKFYDYFYGSSLTV</sequence>
<dbReference type="PROSITE" id="PS50802">
    <property type="entry name" value="OTU"/>
    <property type="match status" value="1"/>
</dbReference>
<feature type="compositionally biased region" description="Basic and acidic residues" evidence="1">
    <location>
        <begin position="74"/>
        <end position="83"/>
    </location>
</feature>
<dbReference type="RefSeq" id="XP_022301940.1">
    <property type="nucleotide sequence ID" value="XM_022446232.1"/>
</dbReference>
<dbReference type="Pfam" id="PF20266">
    <property type="entry name" value="Mab-21_C"/>
    <property type="match status" value="1"/>
</dbReference>
<dbReference type="InterPro" id="IPR046906">
    <property type="entry name" value="Mab-21_HhH/H2TH-like"/>
</dbReference>
<evidence type="ECO:0000313" key="3">
    <source>
        <dbReference type="Proteomes" id="UP000694844"/>
    </source>
</evidence>
<dbReference type="CDD" id="cd22758">
    <property type="entry name" value="OTU_232R-like"/>
    <property type="match status" value="1"/>
</dbReference>
<dbReference type="InterPro" id="IPR024810">
    <property type="entry name" value="MAB21L/cGLR"/>
</dbReference>
<keyword evidence="3" id="KW-1185">Reference proteome</keyword>
<dbReference type="Proteomes" id="UP000694844">
    <property type="component" value="Chromosome 8"/>
</dbReference>
<dbReference type="InterPro" id="IPR038765">
    <property type="entry name" value="Papain-like_cys_pep_sf"/>
</dbReference>
<dbReference type="GeneID" id="111109954"/>
<dbReference type="PANTHER" id="PTHR12419">
    <property type="entry name" value="OTU DOMAIN CONTAINING PROTEIN"/>
    <property type="match status" value="1"/>
</dbReference>
<dbReference type="SMART" id="SM01265">
    <property type="entry name" value="Mab-21"/>
    <property type="match status" value="1"/>
</dbReference>
<feature type="domain" description="OTU" evidence="2">
    <location>
        <begin position="172"/>
        <end position="308"/>
    </location>
</feature>
<evidence type="ECO:0000313" key="4">
    <source>
        <dbReference type="RefSeq" id="XP_022301940.1"/>
    </source>
</evidence>
<gene>
    <name evidence="4" type="primary">LOC111109954</name>
</gene>
<dbReference type="Gene3D" id="3.90.70.80">
    <property type="match status" value="1"/>
</dbReference>
<dbReference type="GO" id="GO:0004843">
    <property type="term" value="F:cysteine-type deubiquitinase activity"/>
    <property type="evidence" value="ECO:0007669"/>
    <property type="project" value="TreeGrafter"/>
</dbReference>
<dbReference type="InterPro" id="IPR050704">
    <property type="entry name" value="Peptidase_C85-like"/>
</dbReference>
<reference evidence="4" key="1">
    <citation type="submission" date="2025-08" db="UniProtKB">
        <authorList>
            <consortium name="RefSeq"/>
        </authorList>
    </citation>
    <scope>IDENTIFICATION</scope>
    <source>
        <tissue evidence="4">Whole sample</tissue>
    </source>
</reference>
<dbReference type="GO" id="GO:0016579">
    <property type="term" value="P:protein deubiquitination"/>
    <property type="evidence" value="ECO:0007669"/>
    <property type="project" value="TreeGrafter"/>
</dbReference>
<dbReference type="PANTHER" id="PTHR12419:SF11">
    <property type="entry name" value="OTU DOMAIN-CONTAINING PROTEIN DDB_G0284757"/>
    <property type="match status" value="1"/>
</dbReference>
<dbReference type="OrthoDB" id="6148950at2759"/>
<proteinExistence type="predicted"/>
<dbReference type="Gene3D" id="1.10.1410.40">
    <property type="match status" value="1"/>
</dbReference>
<feature type="region of interest" description="Disordered" evidence="1">
    <location>
        <begin position="63"/>
        <end position="91"/>
    </location>
</feature>
<organism evidence="3 4">
    <name type="scientific">Crassostrea virginica</name>
    <name type="common">Eastern oyster</name>
    <dbReference type="NCBI Taxonomy" id="6565"/>
    <lineage>
        <taxon>Eukaryota</taxon>
        <taxon>Metazoa</taxon>
        <taxon>Spiralia</taxon>
        <taxon>Lophotrochozoa</taxon>
        <taxon>Mollusca</taxon>
        <taxon>Bivalvia</taxon>
        <taxon>Autobranchia</taxon>
        <taxon>Pteriomorphia</taxon>
        <taxon>Ostreida</taxon>
        <taxon>Ostreoidea</taxon>
        <taxon>Ostreidae</taxon>
        <taxon>Crassostrea</taxon>
    </lineage>
</organism>
<evidence type="ECO:0000259" key="2">
    <source>
        <dbReference type="PROSITE" id="PS50802"/>
    </source>
</evidence>
<dbReference type="KEGG" id="cvn:111109954"/>
<evidence type="ECO:0000256" key="1">
    <source>
        <dbReference type="SAM" id="MobiDB-lite"/>
    </source>
</evidence>
<name>A0A8B8BF02_CRAVI</name>
<dbReference type="Pfam" id="PF02338">
    <property type="entry name" value="OTU"/>
    <property type="match status" value="1"/>
</dbReference>
<dbReference type="InterPro" id="IPR003323">
    <property type="entry name" value="OTU_dom"/>
</dbReference>
<dbReference type="AlphaFoldDB" id="A0A8B8BF02"/>
<protein>
    <submittedName>
        <fullName evidence="4">Uncharacterized protein LOC111109954</fullName>
    </submittedName>
</protein>
<accession>A0A8B8BF02</accession>